<evidence type="ECO:0000256" key="1">
    <source>
        <dbReference type="SAM" id="Phobius"/>
    </source>
</evidence>
<evidence type="ECO:0000313" key="2">
    <source>
        <dbReference type="EMBL" id="GFO52096.1"/>
    </source>
</evidence>
<feature type="transmembrane region" description="Helical" evidence="1">
    <location>
        <begin position="625"/>
        <end position="645"/>
    </location>
</feature>
<feature type="transmembrane region" description="Helical" evidence="1">
    <location>
        <begin position="274"/>
        <end position="296"/>
    </location>
</feature>
<gene>
    <name evidence="2" type="primary">yabD</name>
    <name evidence="2" type="ORF">ikelab_13710</name>
</gene>
<dbReference type="Proteomes" id="UP000504756">
    <property type="component" value="Unassembled WGS sequence"/>
</dbReference>
<sequence length="686" mass="79178">MNKVLKVTLLLLFSLVSVMMAYMRYNDIEADRLTQYVSKTNYIQIYPPEIRDAERYETDDVKILERKDLISVIEEVSREYNTPFTVRARFIGADYDGKGNIYYSRPMANIVYFQSAYKQHSQKEFMDHGAKVRVSNAPFKNLTDEQYQGSAIFFESSEKEKILEALSTKINGKFALATSPSSLVSQPEWYNPYPLITRVNDMYHFLIKMIFFFYFIFLFVWLILRSKEIAIYALNGIGNWEILLRIYMRSFLRVQLFVWLLNSIFLLKDFDFQYMMWLSVFMGLSMLLVLLVIGIVSRSSLANQANNKSFLKRVHISVYLVKVYIFAASISTSMGIILLLNNSLGLMQKTPLDNYGVFAGWNLGYSEAKDSSRHTEMFKYIESNGGLHATKKLLGHEKLQDYQGIEVNSAYLDKYSVKDNQDKPIHIDKSTKKGVLLVNERHQSQLADIKKAYNSLLGMEGAWFRATELQFIMIKDGQSMPIFEGEAGGVYSNGKKQELIADIIEVHTVNNAGANTYRNMFYGENTLGVLIPIKESVEKTYLELLPSLKKDKVAANFVSFVPASKIAEIEVKRFIGEPITWVFMNVLAFVLFILMILSTTLIYFKINKKKLVLSRVQGISYFRTYKILFMLIVIQNLIFLTHSLLRGYERATIEAYILYAFIELIIVFHFLSRLEKKELVTTLKGA</sequence>
<name>A0A6L2ZWA1_9LACT</name>
<dbReference type="AlphaFoldDB" id="A0A6L2ZWA1"/>
<feature type="transmembrane region" description="Helical" evidence="1">
    <location>
        <begin position="202"/>
        <end position="224"/>
    </location>
</feature>
<evidence type="ECO:0008006" key="4">
    <source>
        <dbReference type="Google" id="ProtNLM"/>
    </source>
</evidence>
<accession>A0A6L2ZWA1</accession>
<comment type="caution">
    <text evidence="2">The sequence shown here is derived from an EMBL/GenBank/DDBJ whole genome shotgun (WGS) entry which is preliminary data.</text>
</comment>
<feature type="transmembrane region" description="Helical" evidence="1">
    <location>
        <begin position="651"/>
        <end position="671"/>
    </location>
</feature>
<protein>
    <recommendedName>
        <fullName evidence="4">DUF1430 domain-containing protein</fullName>
    </recommendedName>
</protein>
<dbReference type="InterPro" id="IPR006541">
    <property type="entry name" value="Bacteriocin_ass"/>
</dbReference>
<dbReference type="Pfam" id="PF07242">
    <property type="entry name" value="DUF1430"/>
    <property type="match status" value="1"/>
</dbReference>
<proteinExistence type="predicted"/>
<evidence type="ECO:0000313" key="3">
    <source>
        <dbReference type="Proteomes" id="UP000504756"/>
    </source>
</evidence>
<feature type="transmembrane region" description="Helical" evidence="1">
    <location>
        <begin position="581"/>
        <end position="604"/>
    </location>
</feature>
<dbReference type="RefSeq" id="WP_042218427.1">
    <property type="nucleotide sequence ID" value="NZ_BLXU01000008.1"/>
</dbReference>
<feature type="transmembrane region" description="Helical" evidence="1">
    <location>
        <begin position="316"/>
        <end position="340"/>
    </location>
</feature>
<keyword evidence="1" id="KW-1133">Transmembrane helix</keyword>
<dbReference type="EMBL" id="BLXU01000008">
    <property type="protein sequence ID" value="GFO52096.1"/>
    <property type="molecule type" value="Genomic_DNA"/>
</dbReference>
<dbReference type="GeneID" id="61073551"/>
<reference evidence="2 3" key="1">
    <citation type="submission" date="2020-06" db="EMBL/GenBank/DDBJ databases">
        <title>Draft genome sequence of Lactic acid bacteria from Okinawan-style tofu.</title>
        <authorList>
            <person name="Takara I."/>
            <person name="Ikematsu S."/>
        </authorList>
    </citation>
    <scope>NUCLEOTIDE SEQUENCE [LARGE SCALE GENOMIC DNA]</scope>
    <source>
        <strain evidence="3">lg38</strain>
    </source>
</reference>
<keyword evidence="1" id="KW-0472">Membrane</keyword>
<organism evidence="2 3">
    <name type="scientific">Lactococcus garvieae</name>
    <dbReference type="NCBI Taxonomy" id="1363"/>
    <lineage>
        <taxon>Bacteria</taxon>
        <taxon>Bacillati</taxon>
        <taxon>Bacillota</taxon>
        <taxon>Bacilli</taxon>
        <taxon>Lactobacillales</taxon>
        <taxon>Streptococcaceae</taxon>
        <taxon>Lactococcus</taxon>
    </lineage>
</organism>
<keyword evidence="1" id="KW-0812">Transmembrane</keyword>